<sequence length="239" mass="25911">MAEKPFYYALAGENFTGLFPSNPARQVKIKALKATSRDGKNNTIIQSFTQSQKAEADKFVNSPQLKEFFSPFDHTKGLFAFIDGSFTKGVANSGSGVILVKDGVAIQAFSITNTTFSSSNQITGELNAALIAIQWAKANGYDRVDLVHDYVGTVATPYGWGQNSPVSIEYAKLLPQAATGIDVHFHNVGGHTGVKFNEWADQMARNAVSSEMHRNPTLTSTWPADLPIETSLPASYISL</sequence>
<dbReference type="Pfam" id="PF00075">
    <property type="entry name" value="RNase_H"/>
    <property type="match status" value="1"/>
</dbReference>
<dbReference type="InterPro" id="IPR002156">
    <property type="entry name" value="RNaseH_domain"/>
</dbReference>
<keyword evidence="3" id="KW-1185">Reference proteome</keyword>
<reference evidence="3" key="1">
    <citation type="journal article" date="2019" name="Int. J. Syst. Evol. Microbiol.">
        <title>The Global Catalogue of Microorganisms (GCM) 10K type strain sequencing project: providing services to taxonomists for standard genome sequencing and annotation.</title>
        <authorList>
            <consortium name="The Broad Institute Genomics Platform"/>
            <consortium name="The Broad Institute Genome Sequencing Center for Infectious Disease"/>
            <person name="Wu L."/>
            <person name="Ma J."/>
        </authorList>
    </citation>
    <scope>NUCLEOTIDE SEQUENCE [LARGE SCALE GENOMIC DNA]</scope>
    <source>
        <strain evidence="3">CCM 8980</strain>
    </source>
</reference>
<dbReference type="RefSeq" id="WP_203627056.1">
    <property type="nucleotide sequence ID" value="NZ_BOLQ01000010.1"/>
</dbReference>
<dbReference type="Proteomes" id="UP001597196">
    <property type="component" value="Unassembled WGS sequence"/>
</dbReference>
<organism evidence="2 3">
    <name type="scientific">Lacticaseibacillus mingshuiensis</name>
    <dbReference type="NCBI Taxonomy" id="2799574"/>
    <lineage>
        <taxon>Bacteria</taxon>
        <taxon>Bacillati</taxon>
        <taxon>Bacillota</taxon>
        <taxon>Bacilli</taxon>
        <taxon>Lactobacillales</taxon>
        <taxon>Lactobacillaceae</taxon>
        <taxon>Lacticaseibacillus</taxon>
    </lineage>
</organism>
<evidence type="ECO:0000313" key="3">
    <source>
        <dbReference type="Proteomes" id="UP001597196"/>
    </source>
</evidence>
<dbReference type="SUPFAM" id="SSF53098">
    <property type="entry name" value="Ribonuclease H-like"/>
    <property type="match status" value="1"/>
</dbReference>
<gene>
    <name evidence="2" type="ORF">ACFQ4P_04405</name>
</gene>
<dbReference type="Gene3D" id="3.30.420.10">
    <property type="entry name" value="Ribonuclease H-like superfamily/Ribonuclease H"/>
    <property type="match status" value="1"/>
</dbReference>
<protein>
    <submittedName>
        <fullName evidence="2">RNase H family protein</fullName>
    </submittedName>
</protein>
<dbReference type="EMBL" id="JBHTOC010000005">
    <property type="protein sequence ID" value="MFD1429491.1"/>
    <property type="molecule type" value="Genomic_DNA"/>
</dbReference>
<feature type="domain" description="RNase H type-1" evidence="1">
    <location>
        <begin position="78"/>
        <end position="208"/>
    </location>
</feature>
<dbReference type="InterPro" id="IPR036397">
    <property type="entry name" value="RNaseH_sf"/>
</dbReference>
<evidence type="ECO:0000313" key="2">
    <source>
        <dbReference type="EMBL" id="MFD1429491.1"/>
    </source>
</evidence>
<accession>A0ABW4CHX0</accession>
<evidence type="ECO:0000259" key="1">
    <source>
        <dbReference type="Pfam" id="PF00075"/>
    </source>
</evidence>
<dbReference type="InterPro" id="IPR012337">
    <property type="entry name" value="RNaseH-like_sf"/>
</dbReference>
<name>A0ABW4CHX0_9LACO</name>
<proteinExistence type="predicted"/>
<comment type="caution">
    <text evidence="2">The sequence shown here is derived from an EMBL/GenBank/DDBJ whole genome shotgun (WGS) entry which is preliminary data.</text>
</comment>